<keyword evidence="2" id="KW-1185">Reference proteome</keyword>
<dbReference type="EMBL" id="FXAT01000008">
    <property type="protein sequence ID" value="SMG56353.1"/>
    <property type="molecule type" value="Genomic_DNA"/>
</dbReference>
<sequence>MFRSTYFHTASPNGFLVLFLIVEQPVEVGAIRAMANWHWRMPLPVTIM</sequence>
<gene>
    <name evidence="1" type="ORF">SAMN06265784_108153</name>
</gene>
<organism evidence="1 2">
    <name type="scientific">Paraburkholderia susongensis</name>
    <dbReference type="NCBI Taxonomy" id="1515439"/>
    <lineage>
        <taxon>Bacteria</taxon>
        <taxon>Pseudomonadati</taxon>
        <taxon>Pseudomonadota</taxon>
        <taxon>Betaproteobacteria</taxon>
        <taxon>Burkholderiales</taxon>
        <taxon>Burkholderiaceae</taxon>
        <taxon>Paraburkholderia</taxon>
    </lineage>
</organism>
<evidence type="ECO:0000313" key="1">
    <source>
        <dbReference type="EMBL" id="SMG56353.1"/>
    </source>
</evidence>
<reference evidence="2" key="1">
    <citation type="submission" date="2017-04" db="EMBL/GenBank/DDBJ databases">
        <authorList>
            <person name="Varghese N."/>
            <person name="Submissions S."/>
        </authorList>
    </citation>
    <scope>NUCLEOTIDE SEQUENCE [LARGE SCALE GENOMIC DNA]</scope>
    <source>
        <strain evidence="2">LMG 29540</strain>
    </source>
</reference>
<dbReference type="Proteomes" id="UP000193228">
    <property type="component" value="Unassembled WGS sequence"/>
</dbReference>
<accession>A0A1X7LSP6</accession>
<protein>
    <submittedName>
        <fullName evidence="1">Uncharacterized protein</fullName>
    </submittedName>
</protein>
<dbReference type="AlphaFoldDB" id="A0A1X7LSP6"/>
<dbReference type="STRING" id="1515439.SAMN06265784_108153"/>
<evidence type="ECO:0000313" key="2">
    <source>
        <dbReference type="Proteomes" id="UP000193228"/>
    </source>
</evidence>
<proteinExistence type="predicted"/>
<name>A0A1X7LSP6_9BURK</name>